<sequence length="344" mass="38789">DSVKKKTVNVEEQLQALVDQKKVIITEISIRRALKFKDEGRVDCLSNEVIFEQLTLIGENKGFFRIVTPLFPTMMVEAQADIEHIADETANMENVPTESIDPLLSRVNTLRSGEDSLKLIELTEFYTKLSDRVLSLEHIKTTQAAEIKSLKTCIVSSDEEGLEEHRNLNDQDEMMFDVNADLHGEEVVVDKDAENVQNNVDKVIKDITTVAFMEIKTVKPKTKIIVMQEPSEATTTIPIQPSSKDKGKEVVKRSKNTKAEVTEGSSKRLGNELEQESSKRQRLDDDDDSAQLKKNLEIVPDDGDDVTVDATSLSSKSQTIVDYKIHKEGRKSYYQSSEQMVILK</sequence>
<comment type="caution">
    <text evidence="2">The sequence shown here is derived from an EMBL/GenBank/DDBJ whole genome shotgun (WGS) entry which is preliminary data.</text>
</comment>
<feature type="compositionally biased region" description="Basic and acidic residues" evidence="1">
    <location>
        <begin position="243"/>
        <end position="283"/>
    </location>
</feature>
<feature type="non-terminal residue" evidence="2">
    <location>
        <position position="344"/>
    </location>
</feature>
<reference evidence="2" key="1">
    <citation type="journal article" date="2019" name="Sci. Rep.">
        <title>Draft genome of Tanacetum cinerariifolium, the natural source of mosquito coil.</title>
        <authorList>
            <person name="Yamashiro T."/>
            <person name="Shiraishi A."/>
            <person name="Satake H."/>
            <person name="Nakayama K."/>
        </authorList>
    </citation>
    <scope>NUCLEOTIDE SEQUENCE</scope>
</reference>
<evidence type="ECO:0000256" key="1">
    <source>
        <dbReference type="SAM" id="MobiDB-lite"/>
    </source>
</evidence>
<feature type="region of interest" description="Disordered" evidence="1">
    <location>
        <begin position="235"/>
        <end position="289"/>
    </location>
</feature>
<organism evidence="2">
    <name type="scientific">Tanacetum cinerariifolium</name>
    <name type="common">Dalmatian daisy</name>
    <name type="synonym">Chrysanthemum cinerariifolium</name>
    <dbReference type="NCBI Taxonomy" id="118510"/>
    <lineage>
        <taxon>Eukaryota</taxon>
        <taxon>Viridiplantae</taxon>
        <taxon>Streptophyta</taxon>
        <taxon>Embryophyta</taxon>
        <taxon>Tracheophyta</taxon>
        <taxon>Spermatophyta</taxon>
        <taxon>Magnoliopsida</taxon>
        <taxon>eudicotyledons</taxon>
        <taxon>Gunneridae</taxon>
        <taxon>Pentapetalae</taxon>
        <taxon>asterids</taxon>
        <taxon>campanulids</taxon>
        <taxon>Asterales</taxon>
        <taxon>Asteraceae</taxon>
        <taxon>Asteroideae</taxon>
        <taxon>Anthemideae</taxon>
        <taxon>Anthemidinae</taxon>
        <taxon>Tanacetum</taxon>
    </lineage>
</organism>
<feature type="non-terminal residue" evidence="2">
    <location>
        <position position="1"/>
    </location>
</feature>
<protein>
    <submittedName>
        <fullName evidence="2">Uncharacterized protein</fullName>
    </submittedName>
</protein>
<accession>A0A699IHG6</accession>
<gene>
    <name evidence="2" type="ORF">Tci_521231</name>
</gene>
<dbReference type="AlphaFoldDB" id="A0A699IHG6"/>
<name>A0A699IHG6_TANCI</name>
<dbReference type="EMBL" id="BKCJ010285522">
    <property type="protein sequence ID" value="GEZ49258.1"/>
    <property type="molecule type" value="Genomic_DNA"/>
</dbReference>
<evidence type="ECO:0000313" key="2">
    <source>
        <dbReference type="EMBL" id="GEZ49258.1"/>
    </source>
</evidence>
<proteinExistence type="predicted"/>